<sequence>MVAEAADVELVEDAVDDLRAGSGLIEALHQQGGRHDGEGTLSRSATPAP</sequence>
<keyword evidence="3" id="KW-1185">Reference proteome</keyword>
<evidence type="ECO:0000313" key="2">
    <source>
        <dbReference type="EMBL" id="MDT0381081.1"/>
    </source>
</evidence>
<accession>A0ABU2NWU8</accession>
<organism evidence="2 3">
    <name type="scientific">Streptomyces hazeniae</name>
    <dbReference type="NCBI Taxonomy" id="3075538"/>
    <lineage>
        <taxon>Bacteria</taxon>
        <taxon>Bacillati</taxon>
        <taxon>Actinomycetota</taxon>
        <taxon>Actinomycetes</taxon>
        <taxon>Kitasatosporales</taxon>
        <taxon>Streptomycetaceae</taxon>
        <taxon>Streptomyces</taxon>
    </lineage>
</organism>
<dbReference type="EMBL" id="JAVREQ010000019">
    <property type="protein sequence ID" value="MDT0381081.1"/>
    <property type="molecule type" value="Genomic_DNA"/>
</dbReference>
<name>A0ABU2NWU8_9ACTN</name>
<evidence type="ECO:0000256" key="1">
    <source>
        <dbReference type="SAM" id="MobiDB-lite"/>
    </source>
</evidence>
<dbReference type="RefSeq" id="WP_311674775.1">
    <property type="nucleotide sequence ID" value="NZ_JAVREQ010000019.1"/>
</dbReference>
<proteinExistence type="predicted"/>
<reference evidence="3" key="1">
    <citation type="submission" date="2023-07" db="EMBL/GenBank/DDBJ databases">
        <title>30 novel species of actinomycetes from the DSMZ collection.</title>
        <authorList>
            <person name="Nouioui I."/>
        </authorList>
    </citation>
    <scope>NUCLEOTIDE SEQUENCE [LARGE SCALE GENOMIC DNA]</scope>
    <source>
        <strain evidence="3">DSM 42041</strain>
    </source>
</reference>
<feature type="region of interest" description="Disordered" evidence="1">
    <location>
        <begin position="26"/>
        <end position="49"/>
    </location>
</feature>
<gene>
    <name evidence="2" type="ORF">RM572_20205</name>
</gene>
<dbReference type="Proteomes" id="UP001183414">
    <property type="component" value="Unassembled WGS sequence"/>
</dbReference>
<protein>
    <submittedName>
        <fullName evidence="2">Uncharacterized protein</fullName>
    </submittedName>
</protein>
<evidence type="ECO:0000313" key="3">
    <source>
        <dbReference type="Proteomes" id="UP001183414"/>
    </source>
</evidence>
<comment type="caution">
    <text evidence="2">The sequence shown here is derived from an EMBL/GenBank/DDBJ whole genome shotgun (WGS) entry which is preliminary data.</text>
</comment>